<dbReference type="InterPro" id="IPR028564">
    <property type="entry name" value="MT_TRM10-typ"/>
</dbReference>
<dbReference type="PaxDb" id="572546-Arcpr_0444"/>
<gene>
    <name evidence="5" type="ordered locus">Arcpr_0444</name>
</gene>
<dbReference type="eggNOG" id="arCOG00967">
    <property type="taxonomic scope" value="Archaea"/>
</dbReference>
<name>D2RGT7_ARCPA</name>
<dbReference type="InterPro" id="IPR038459">
    <property type="entry name" value="MT_TRM10-typ_sf"/>
</dbReference>
<dbReference type="PROSITE" id="PS51675">
    <property type="entry name" value="SAM_MT_TRM10"/>
    <property type="match status" value="1"/>
</dbReference>
<dbReference type="STRING" id="572546.Arcpr_0444"/>
<dbReference type="PIRSF" id="PIRSF018978">
    <property type="entry name" value="tRNA_m1G_mtfrase_arc_prd"/>
    <property type="match status" value="1"/>
</dbReference>
<feature type="domain" description="SAM-dependent MTase TRM10-type" evidence="4">
    <location>
        <begin position="77"/>
        <end position="269"/>
    </location>
</feature>
<dbReference type="Gene3D" id="3.40.1280.30">
    <property type="match status" value="1"/>
</dbReference>
<dbReference type="Proteomes" id="UP000001901">
    <property type="component" value="Chromosome"/>
</dbReference>
<organism evidence="5 6">
    <name type="scientific">Archaeoglobus profundus (strain DSM 5631 / JCM 9629 / NBRC 100127 / Av18)</name>
    <dbReference type="NCBI Taxonomy" id="572546"/>
    <lineage>
        <taxon>Archaea</taxon>
        <taxon>Methanobacteriati</taxon>
        <taxon>Methanobacteriota</taxon>
        <taxon>Archaeoglobi</taxon>
        <taxon>Archaeoglobales</taxon>
        <taxon>Archaeoglobaceae</taxon>
        <taxon>Archaeoglobus</taxon>
    </lineage>
</organism>
<dbReference type="AlphaFoldDB" id="D2RGT7"/>
<keyword evidence="1" id="KW-0489">Methyltransferase</keyword>
<dbReference type="OrthoDB" id="14987at2157"/>
<dbReference type="KEGG" id="apo:Arcpr_0444"/>
<dbReference type="GO" id="GO:0030488">
    <property type="term" value="P:tRNA methylation"/>
    <property type="evidence" value="ECO:0007669"/>
    <property type="project" value="InterPro"/>
</dbReference>
<evidence type="ECO:0000256" key="2">
    <source>
        <dbReference type="ARBA" id="ARBA00022679"/>
    </source>
</evidence>
<sequence>MRLRDVFVKALKELGIDCISTEIKRITESDDPLQSMAYHVIMGKAQVCRGLKGKVFNLNQECENPAYVGKCDDPILTRNDLLEKAKDFPFIVIDCSFYDFHTEKEKKKLKLQIQQCLGVIRKFMWDERLVITHKDFGVGVFYPSTAKFIKEMGLKDIILLDPNGDEVFEGQRAECYIIGGIVDKTGNKRGWTSKIGENLRREGISFRSMRIELRGDVIGVPDRLNTIVEIVLRVVLDGEDVEKAVRSVQSHLVAKWRLRRELPKRTIRIDVNGKPFRVVRKSEIKSFDWLNIRPKDFYEACSELGYLVIDDEWLERILRNSTFDESKNRYIFKGFN</sequence>
<proteinExistence type="predicted"/>
<dbReference type="EMBL" id="CP001857">
    <property type="protein sequence ID" value="ADB57512.1"/>
    <property type="molecule type" value="Genomic_DNA"/>
</dbReference>
<dbReference type="HOGENOM" id="CLU_061952_0_0_2"/>
<keyword evidence="3" id="KW-0949">S-adenosyl-L-methionine</keyword>
<protein>
    <submittedName>
        <fullName evidence="5">tRNA (Guanine-N1-)-methyltransferase</fullName>
    </submittedName>
</protein>
<reference evidence="5 6" key="1">
    <citation type="journal article" date="2010" name="Stand. Genomic Sci.">
        <title>Complete genome sequence of Archaeoglobus profundus type strain (AV18).</title>
        <authorList>
            <person name="von Jan M."/>
            <person name="Lapidus A."/>
            <person name="Del Rio T.G."/>
            <person name="Copeland A."/>
            <person name="Tice H."/>
            <person name="Cheng J.F."/>
            <person name="Lucas S."/>
            <person name="Chen F."/>
            <person name="Nolan M."/>
            <person name="Goodwin L."/>
            <person name="Han C."/>
            <person name="Pitluck S."/>
            <person name="Liolios K."/>
            <person name="Ivanova N."/>
            <person name="Mavromatis K."/>
            <person name="Ovchinnikova G."/>
            <person name="Chertkov O."/>
            <person name="Pati A."/>
            <person name="Chen A."/>
            <person name="Palaniappan K."/>
            <person name="Land M."/>
            <person name="Hauser L."/>
            <person name="Chang Y.J."/>
            <person name="Jeffries C.D."/>
            <person name="Saunders E."/>
            <person name="Brettin T."/>
            <person name="Detter J.C."/>
            <person name="Chain P."/>
            <person name="Eichinger K."/>
            <person name="Huber H."/>
            <person name="Spring S."/>
            <person name="Rohde M."/>
            <person name="Goker M."/>
            <person name="Wirth R."/>
            <person name="Woyke T."/>
            <person name="Bristow J."/>
            <person name="Eisen J.A."/>
            <person name="Markowitz V."/>
            <person name="Hugenholtz P."/>
            <person name="Kyrpides N.C."/>
            <person name="Klenk H.P."/>
        </authorList>
    </citation>
    <scope>NUCLEOTIDE SEQUENCE [LARGE SCALE GENOMIC DNA]</scope>
    <source>
        <strain evidence="6">DSM 5631 / JCM 9629 / NBRC 100127 / Av18</strain>
    </source>
</reference>
<evidence type="ECO:0000256" key="3">
    <source>
        <dbReference type="ARBA" id="ARBA00022691"/>
    </source>
</evidence>
<accession>D2RGT7</accession>
<evidence type="ECO:0000256" key="1">
    <source>
        <dbReference type="ARBA" id="ARBA00022603"/>
    </source>
</evidence>
<evidence type="ECO:0000259" key="4">
    <source>
        <dbReference type="PROSITE" id="PS51675"/>
    </source>
</evidence>
<dbReference type="GO" id="GO:0008175">
    <property type="term" value="F:tRNA methyltransferase activity"/>
    <property type="evidence" value="ECO:0007669"/>
    <property type="project" value="InterPro"/>
</dbReference>
<keyword evidence="2" id="KW-0808">Transferase</keyword>
<keyword evidence="6" id="KW-1185">Reference proteome</keyword>
<evidence type="ECO:0000313" key="6">
    <source>
        <dbReference type="Proteomes" id="UP000001901"/>
    </source>
</evidence>
<dbReference type="InterPro" id="IPR016742">
    <property type="entry name" value="tRNA_m1G_mtfrase_arc"/>
</dbReference>
<evidence type="ECO:0000313" key="5">
    <source>
        <dbReference type="EMBL" id="ADB57512.1"/>
    </source>
</evidence>